<keyword evidence="4" id="KW-1003">Cell membrane</keyword>
<feature type="transmembrane region" description="Helical" evidence="8">
    <location>
        <begin position="12"/>
        <end position="27"/>
    </location>
</feature>
<feature type="transmembrane region" description="Helical" evidence="8">
    <location>
        <begin position="89"/>
        <end position="109"/>
    </location>
</feature>
<dbReference type="NCBIfam" id="TIGR01625">
    <property type="entry name" value="YidE_YbjL_dupl"/>
    <property type="match status" value="2"/>
</dbReference>
<dbReference type="RefSeq" id="WP_055278743.1">
    <property type="nucleotide sequence ID" value="NZ_CABIXA010000006.1"/>
</dbReference>
<evidence type="ECO:0000256" key="5">
    <source>
        <dbReference type="ARBA" id="ARBA00022692"/>
    </source>
</evidence>
<feature type="transmembrane region" description="Helical" evidence="8">
    <location>
        <begin position="160"/>
        <end position="180"/>
    </location>
</feature>
<evidence type="ECO:0000256" key="3">
    <source>
        <dbReference type="ARBA" id="ARBA00022448"/>
    </source>
</evidence>
<feature type="domain" description="YidE/YbjL duplication" evidence="9">
    <location>
        <begin position="15"/>
        <end position="174"/>
    </location>
</feature>
<dbReference type="GO" id="GO:0005886">
    <property type="term" value="C:plasma membrane"/>
    <property type="evidence" value="ECO:0007669"/>
    <property type="project" value="UniProtKB-SubCell"/>
</dbReference>
<comment type="subcellular location">
    <subcellularLocation>
        <location evidence="1">Cell membrane</location>
        <topology evidence="1">Multi-pass membrane protein</topology>
    </subcellularLocation>
</comment>
<proteinExistence type="inferred from homology"/>
<dbReference type="GO" id="GO:0006813">
    <property type="term" value="P:potassium ion transport"/>
    <property type="evidence" value="ECO:0007669"/>
    <property type="project" value="InterPro"/>
</dbReference>
<organism evidence="10 11">
    <name type="scientific">Bacteroides finegoldii</name>
    <dbReference type="NCBI Taxonomy" id="338188"/>
    <lineage>
        <taxon>Bacteria</taxon>
        <taxon>Pseudomonadati</taxon>
        <taxon>Bacteroidota</taxon>
        <taxon>Bacteroidia</taxon>
        <taxon>Bacteroidales</taxon>
        <taxon>Bacteroidaceae</taxon>
        <taxon>Bacteroides</taxon>
    </lineage>
</organism>
<evidence type="ECO:0000313" key="10">
    <source>
        <dbReference type="EMBL" id="CUO10318.1"/>
    </source>
</evidence>
<feature type="transmembrane region" description="Helical" evidence="8">
    <location>
        <begin position="454"/>
        <end position="472"/>
    </location>
</feature>
<keyword evidence="7 8" id="KW-0472">Membrane</keyword>
<gene>
    <name evidence="10" type="ORF">ERS852397_01365</name>
</gene>
<keyword evidence="3" id="KW-0813">Transport</keyword>
<feature type="transmembrane region" description="Helical" evidence="8">
    <location>
        <begin position="541"/>
        <end position="563"/>
    </location>
</feature>
<feature type="domain" description="YidE/YbjL duplication" evidence="9">
    <location>
        <begin position="393"/>
        <end position="561"/>
    </location>
</feature>
<name>A0A174CF11_9BACE</name>
<evidence type="ECO:0000256" key="2">
    <source>
        <dbReference type="ARBA" id="ARBA00009854"/>
    </source>
</evidence>
<feature type="transmembrane region" description="Helical" evidence="8">
    <location>
        <begin position="390"/>
        <end position="409"/>
    </location>
</feature>
<dbReference type="PANTHER" id="PTHR30445:SF9">
    <property type="match status" value="1"/>
</dbReference>
<dbReference type="InterPro" id="IPR036721">
    <property type="entry name" value="RCK_C_sf"/>
</dbReference>
<evidence type="ECO:0000313" key="11">
    <source>
        <dbReference type="Proteomes" id="UP000095517"/>
    </source>
</evidence>
<dbReference type="GO" id="GO:0022857">
    <property type="term" value="F:transmembrane transporter activity"/>
    <property type="evidence" value="ECO:0007669"/>
    <property type="project" value="InterPro"/>
</dbReference>
<protein>
    <submittedName>
        <fullName evidence="10">Transporter</fullName>
    </submittedName>
</protein>
<evidence type="ECO:0000256" key="1">
    <source>
        <dbReference type="ARBA" id="ARBA00004651"/>
    </source>
</evidence>
<keyword evidence="6 8" id="KW-1133">Transmembrane helix</keyword>
<evidence type="ECO:0000256" key="8">
    <source>
        <dbReference type="SAM" id="Phobius"/>
    </source>
</evidence>
<dbReference type="InterPro" id="IPR022457">
    <property type="entry name" value="Asp_Ala_antiprt"/>
</dbReference>
<feature type="transmembrane region" description="Helical" evidence="8">
    <location>
        <begin position="478"/>
        <end position="499"/>
    </location>
</feature>
<evidence type="ECO:0000256" key="7">
    <source>
        <dbReference type="ARBA" id="ARBA00023136"/>
    </source>
</evidence>
<feature type="transmembrane region" description="Helical" evidence="8">
    <location>
        <begin position="60"/>
        <end position="77"/>
    </location>
</feature>
<dbReference type="Proteomes" id="UP000095517">
    <property type="component" value="Unassembled WGS sequence"/>
</dbReference>
<dbReference type="InterPro" id="IPR006512">
    <property type="entry name" value="YidE_YbjL"/>
</dbReference>
<accession>A0A174CF11</accession>
<keyword evidence="5 8" id="KW-0812">Transmembrane</keyword>
<comment type="similarity">
    <text evidence="2">Belongs to the AAE transporter (TC 2.A.81) family.</text>
</comment>
<dbReference type="SUPFAM" id="SSF116726">
    <property type="entry name" value="TrkA C-terminal domain-like"/>
    <property type="match status" value="1"/>
</dbReference>
<dbReference type="EMBL" id="CYZH01000006">
    <property type="protein sequence ID" value="CUO10318.1"/>
    <property type="molecule type" value="Genomic_DNA"/>
</dbReference>
<dbReference type="STRING" id="338188.ERS852397_01365"/>
<feature type="transmembrane region" description="Helical" evidence="8">
    <location>
        <begin position="34"/>
        <end position="54"/>
    </location>
</feature>
<dbReference type="InterPro" id="IPR050144">
    <property type="entry name" value="AAE_transporter"/>
</dbReference>
<evidence type="ECO:0000256" key="6">
    <source>
        <dbReference type="ARBA" id="ARBA00022989"/>
    </source>
</evidence>
<evidence type="ECO:0000259" key="9">
    <source>
        <dbReference type="Pfam" id="PF06826"/>
    </source>
</evidence>
<dbReference type="Pfam" id="PF06826">
    <property type="entry name" value="Asp-Al_Ex"/>
    <property type="match status" value="2"/>
</dbReference>
<dbReference type="PANTHER" id="PTHR30445">
    <property type="entry name" value="K(+)_H(+) ANTIPORTER SUBUNIT KHTT"/>
    <property type="match status" value="1"/>
</dbReference>
<reference evidence="10 11" key="1">
    <citation type="submission" date="2015-09" db="EMBL/GenBank/DDBJ databases">
        <authorList>
            <consortium name="Pathogen Informatics"/>
        </authorList>
    </citation>
    <scope>NUCLEOTIDE SEQUENCE [LARGE SCALE GENOMIC DNA]</scope>
    <source>
        <strain evidence="10 11">2789STDY5608840</strain>
    </source>
</reference>
<evidence type="ECO:0000256" key="4">
    <source>
        <dbReference type="ARBA" id="ARBA00022475"/>
    </source>
</evidence>
<dbReference type="NCBIfam" id="TIGR03802">
    <property type="entry name" value="Asp_Ala_antiprt"/>
    <property type="match status" value="1"/>
</dbReference>
<dbReference type="AlphaFoldDB" id="A0A174CF11"/>
<sequence>MEWIINQLRVHPELAIFLTLFAGFWLGRLKIGKFSLGTVTSVLLVGVLVGQLNITVDGPMKAVFFLLFLFAVGYKVGPQFFRGLKKDGLPQVGFAVLMCIVSLVAPWILAKIMGYHVGEAAGLLAGSQTISAVIGVASDTINQLGISEAQKATYINAIPVAYAVTYIFGTAGSAWLLASLGPKILGGLDKVKADCKALEVQMGTSEVDEPGFSPALRPVVFRAYKITNEWFGKGKKVSELETYLAEKDKRLFVERVRQRGIVKEVSPDLILRPEDEVVLSGRREFVIGEEDWIGPEVIDAQLLDFPAETLPVMVTHRTFAGEKIATIRSQKFMHGVSIRSIKRAGINVPVLAQTVVDSGDILELTGMKHEVEAAAKQMGYVDRPTNQTDMIFVGLGILVGGLIGALSIHLGGIPISLSTSGGALIAGLVFGWLRSKHPTFGGIPEPSLWVLNNVGLNMFIAVVGIAAGPSFVTGFKDVGFSLFIVGALATAIPLISGLLMAKYLFKFHPALSLGCTAGARTTTAALGAIQDAVESDTPALGYTVTYAVGNTLLIIWGVVIVLLM</sequence>